<dbReference type="InterPro" id="IPR036895">
    <property type="entry name" value="Uracil-DNA_glycosylase-like_sf"/>
</dbReference>
<sequence>MTRIIPEDERSSEPLDTENIIHHPDMERANEWIVTEYEIPERKICIFVPCSKKKPYHTSPSHQKFDEIIYSKLDDQDVHIVTFGTCGVVPRELDVEYPFMNYSFMMGQCNVAKVKRDFLKTETKRISEYLEKTKDNYDCRIAYCIGDFREAMIKAAEQTGIPVQIVPKSETIERNIQPNKKFIYNSLSCSDYLGDFSQAINEAAEKTGLPLKDANRVPVFESGDDSGDTEWYES</sequence>
<dbReference type="Proteomes" id="UP001272052">
    <property type="component" value="Unassembled WGS sequence"/>
</dbReference>
<keyword evidence="1" id="KW-0819">tRNA processing</keyword>
<dbReference type="Gene3D" id="3.40.50.10630">
    <property type="entry name" value="Uracil-DNA glycosylase-like"/>
    <property type="match status" value="1"/>
</dbReference>
<evidence type="ECO:0000259" key="3">
    <source>
        <dbReference type="Pfam" id="PF17884"/>
    </source>
</evidence>
<proteinExistence type="predicted"/>
<evidence type="ECO:0000313" key="5">
    <source>
        <dbReference type="Proteomes" id="UP001272052"/>
    </source>
</evidence>
<reference evidence="4 5" key="1">
    <citation type="submission" date="2023-06" db="EMBL/GenBank/DDBJ databases">
        <title>Genome sequence of Methanimicrococcus sp. At1.</title>
        <authorList>
            <person name="Protasov E."/>
            <person name="Platt K."/>
            <person name="Poehlein A."/>
            <person name="Daniel R."/>
            <person name="Brune A."/>
        </authorList>
    </citation>
    <scope>NUCLEOTIDE SEQUENCE [LARGE SCALE GENOMIC DNA]</scope>
    <source>
        <strain evidence="4 5">At1</strain>
    </source>
</reference>
<dbReference type="SUPFAM" id="SSF52141">
    <property type="entry name" value="Uracil-DNA glycosylase-like"/>
    <property type="match status" value="1"/>
</dbReference>
<dbReference type="RefSeq" id="WP_318785178.1">
    <property type="nucleotide sequence ID" value="NZ_JAWDKC010000008.1"/>
</dbReference>
<gene>
    <name evidence="4" type="ORF">MmiAt1_03080</name>
</gene>
<keyword evidence="5" id="KW-1185">Reference proteome</keyword>
<comment type="caution">
    <text evidence="4">The sequence shown here is derived from an EMBL/GenBank/DDBJ whole genome shotgun (WGS) entry which is preliminary data.</text>
</comment>
<organism evidence="4 5">
    <name type="scientific">Methanimicrococcus hacksteinii</name>
    <dbReference type="NCBI Taxonomy" id="3028293"/>
    <lineage>
        <taxon>Archaea</taxon>
        <taxon>Methanobacteriati</taxon>
        <taxon>Methanobacteriota</taxon>
        <taxon>Stenosarchaea group</taxon>
        <taxon>Methanomicrobia</taxon>
        <taxon>Methanosarcinales</taxon>
        <taxon>Methanosarcinaceae</taxon>
        <taxon>Methanimicrococcus</taxon>
    </lineage>
</organism>
<feature type="compositionally biased region" description="Acidic residues" evidence="2">
    <location>
        <begin position="222"/>
        <end position="234"/>
    </location>
</feature>
<evidence type="ECO:0000256" key="2">
    <source>
        <dbReference type="SAM" id="MobiDB-lite"/>
    </source>
</evidence>
<dbReference type="InterPro" id="IPR040777">
    <property type="entry name" value="DUF5591"/>
</dbReference>
<feature type="domain" description="DUF5591" evidence="3">
    <location>
        <begin position="31"/>
        <end position="167"/>
    </location>
</feature>
<dbReference type="EMBL" id="JAWDKC010000008">
    <property type="protein sequence ID" value="MDV0444770.1"/>
    <property type="molecule type" value="Genomic_DNA"/>
</dbReference>
<feature type="region of interest" description="Disordered" evidence="2">
    <location>
        <begin position="215"/>
        <end position="234"/>
    </location>
</feature>
<accession>A0ABU3VN45</accession>
<evidence type="ECO:0000256" key="1">
    <source>
        <dbReference type="ARBA" id="ARBA00022694"/>
    </source>
</evidence>
<dbReference type="Pfam" id="PF17884">
    <property type="entry name" value="DUF5591"/>
    <property type="match status" value="1"/>
</dbReference>
<evidence type="ECO:0000313" key="4">
    <source>
        <dbReference type="EMBL" id="MDV0444770.1"/>
    </source>
</evidence>
<name>A0ABU3VN45_9EURY</name>
<protein>
    <recommendedName>
        <fullName evidence="3">DUF5591 domain-containing protein</fullName>
    </recommendedName>
</protein>